<evidence type="ECO:0000313" key="2">
    <source>
        <dbReference type="Proteomes" id="UP000601435"/>
    </source>
</evidence>
<dbReference type="OrthoDB" id="443543at2759"/>
<evidence type="ECO:0000313" key="1">
    <source>
        <dbReference type="EMBL" id="CAE7873637.1"/>
    </source>
</evidence>
<protein>
    <submittedName>
        <fullName evidence="1">LRRC45 protein</fullName>
    </submittedName>
</protein>
<dbReference type="InterPro" id="IPR052055">
    <property type="entry name" value="Hepadnavirus_pol/RT"/>
</dbReference>
<comment type="caution">
    <text evidence="1">The sequence shown here is derived from an EMBL/GenBank/DDBJ whole genome shotgun (WGS) entry which is preliminary data.</text>
</comment>
<reference evidence="1" key="1">
    <citation type="submission" date="2021-02" db="EMBL/GenBank/DDBJ databases">
        <authorList>
            <person name="Dougan E. K."/>
            <person name="Rhodes N."/>
            <person name="Thang M."/>
            <person name="Chan C."/>
        </authorList>
    </citation>
    <scope>NUCLEOTIDE SEQUENCE</scope>
</reference>
<dbReference type="PANTHER" id="PTHR33050:SF7">
    <property type="entry name" value="RIBONUCLEASE H"/>
    <property type="match status" value="1"/>
</dbReference>
<dbReference type="EMBL" id="CAJNJA010061463">
    <property type="protein sequence ID" value="CAE7873637.1"/>
    <property type="molecule type" value="Genomic_DNA"/>
</dbReference>
<keyword evidence="2" id="KW-1185">Reference proteome</keyword>
<dbReference type="InterPro" id="IPR043502">
    <property type="entry name" value="DNA/RNA_pol_sf"/>
</dbReference>
<sequence length="663" mass="73257">MLAPLLSRHIGVVPFLTWEQRLLEPNLRWPVPASRVEDGAGSCSTGSWSVPQGEDCFKQLRQAWIQRITCPAFLGKFRANLASGSKDPPLSDVELRPFLDDLRCFLRLSDKEFETLKCVPPGQPFRLFLLEALLEVSRDPDLAFIDILVEGVPLGVDEAMPSCPALFPPSEPVAPSLPLQHCESAWGSALSDPETVDSLLESEIREGWVQPVFGGLASLKAQYSRSAVGKLGLVKAPDRDPRLVVDSSVSGVTDHTSLPNKSANPTISGLRRCSPARPALEKLFALILDVSKAHRRILIRPSDRGLLCFFHREVLYQCLTLNFGARASGFYWARLAGLLSRLLHRLIYVRHALLIYVDDLISLLSGPSAPVWAALMCIFLLILRVPMSWHKAYLGCRPTWIGWCISLTSFTAAMEPSKQDQSLPPLVHVALGPDKWSAFRSNLSNDLVLSREIGIASCPKGCSLISVAQKEAFADACADSRQAGLGGFVRLPNSRTVWFRACFSAAELQHIFPWFPPHTSPQKFIAAWELLGQIALLWCVALLIPAAHHPIHFSSRCDNSPSDSAAWKGISMARGMCSLLLSYFLWQRHFCVSTCIEHVPGFRNVTADGLSRSKDPSQFGLRVTDEVTIPWQLISVPPRGTYLPESEFSASKFPAFQPSPQLP</sequence>
<organism evidence="1 2">
    <name type="scientific">Symbiodinium necroappetens</name>
    <dbReference type="NCBI Taxonomy" id="1628268"/>
    <lineage>
        <taxon>Eukaryota</taxon>
        <taxon>Sar</taxon>
        <taxon>Alveolata</taxon>
        <taxon>Dinophyceae</taxon>
        <taxon>Suessiales</taxon>
        <taxon>Symbiodiniaceae</taxon>
        <taxon>Symbiodinium</taxon>
    </lineage>
</organism>
<dbReference type="Proteomes" id="UP000601435">
    <property type="component" value="Unassembled WGS sequence"/>
</dbReference>
<dbReference type="SUPFAM" id="SSF56672">
    <property type="entry name" value="DNA/RNA polymerases"/>
    <property type="match status" value="1"/>
</dbReference>
<dbReference type="AlphaFoldDB" id="A0A813ALW6"/>
<proteinExistence type="predicted"/>
<accession>A0A813ALW6</accession>
<dbReference type="PANTHER" id="PTHR33050">
    <property type="entry name" value="REVERSE TRANSCRIPTASE DOMAIN-CONTAINING PROTEIN"/>
    <property type="match status" value="1"/>
</dbReference>
<gene>
    <name evidence="1" type="primary">LRRC45</name>
    <name evidence="1" type="ORF">SNEC2469_LOCUS28359</name>
</gene>
<name>A0A813ALW6_9DINO</name>